<proteinExistence type="predicted"/>
<name>W9WF87_9EURO</name>
<organism evidence="3 4">
    <name type="scientific">Cladophialophora yegresii CBS 114405</name>
    <dbReference type="NCBI Taxonomy" id="1182544"/>
    <lineage>
        <taxon>Eukaryota</taxon>
        <taxon>Fungi</taxon>
        <taxon>Dikarya</taxon>
        <taxon>Ascomycota</taxon>
        <taxon>Pezizomycotina</taxon>
        <taxon>Eurotiomycetes</taxon>
        <taxon>Chaetothyriomycetidae</taxon>
        <taxon>Chaetothyriales</taxon>
        <taxon>Herpotrichiellaceae</taxon>
        <taxon>Cladophialophora</taxon>
    </lineage>
</organism>
<accession>W9WF87</accession>
<dbReference type="PANTHER" id="PTHR33112:SF1">
    <property type="entry name" value="HETEROKARYON INCOMPATIBILITY DOMAIN-CONTAINING PROTEIN"/>
    <property type="match status" value="1"/>
</dbReference>
<protein>
    <recommendedName>
        <fullName evidence="2">Heterokaryon incompatibility domain-containing protein</fullName>
    </recommendedName>
</protein>
<dbReference type="Proteomes" id="UP000019473">
    <property type="component" value="Unassembled WGS sequence"/>
</dbReference>
<dbReference type="RefSeq" id="XP_007759718.1">
    <property type="nucleotide sequence ID" value="XM_007761528.1"/>
</dbReference>
<reference evidence="3 4" key="1">
    <citation type="submission" date="2013-03" db="EMBL/GenBank/DDBJ databases">
        <title>The Genome Sequence of Cladophialophora yegresii CBS 114405.</title>
        <authorList>
            <consortium name="The Broad Institute Genomics Platform"/>
            <person name="Cuomo C."/>
            <person name="de Hoog S."/>
            <person name="Gorbushina A."/>
            <person name="Walker B."/>
            <person name="Young S.K."/>
            <person name="Zeng Q."/>
            <person name="Gargeya S."/>
            <person name="Fitzgerald M."/>
            <person name="Haas B."/>
            <person name="Abouelleil A."/>
            <person name="Allen A.W."/>
            <person name="Alvarado L."/>
            <person name="Arachchi H.M."/>
            <person name="Berlin A.M."/>
            <person name="Chapman S.B."/>
            <person name="Gainer-Dewar J."/>
            <person name="Goldberg J."/>
            <person name="Griggs A."/>
            <person name="Gujja S."/>
            <person name="Hansen M."/>
            <person name="Howarth C."/>
            <person name="Imamovic A."/>
            <person name="Ireland A."/>
            <person name="Larimer J."/>
            <person name="McCowan C."/>
            <person name="Murphy C."/>
            <person name="Pearson M."/>
            <person name="Poon T.W."/>
            <person name="Priest M."/>
            <person name="Roberts A."/>
            <person name="Saif S."/>
            <person name="Shea T."/>
            <person name="Sisk P."/>
            <person name="Sykes S."/>
            <person name="Wortman J."/>
            <person name="Nusbaum C."/>
            <person name="Birren B."/>
        </authorList>
    </citation>
    <scope>NUCLEOTIDE SEQUENCE [LARGE SCALE GENOMIC DNA]</scope>
    <source>
        <strain evidence="3 4">CBS 114405</strain>
    </source>
</reference>
<dbReference type="Pfam" id="PF06985">
    <property type="entry name" value="HET"/>
    <property type="match status" value="1"/>
</dbReference>
<gene>
    <name evidence="3" type="ORF">A1O7_07531</name>
</gene>
<feature type="domain" description="Heterokaryon incompatibility" evidence="2">
    <location>
        <begin position="238"/>
        <end position="366"/>
    </location>
</feature>
<evidence type="ECO:0000259" key="2">
    <source>
        <dbReference type="Pfam" id="PF06985"/>
    </source>
</evidence>
<dbReference type="GeneID" id="19182103"/>
<keyword evidence="4" id="KW-1185">Reference proteome</keyword>
<evidence type="ECO:0000313" key="3">
    <source>
        <dbReference type="EMBL" id="EXJ57184.1"/>
    </source>
</evidence>
<dbReference type="InterPro" id="IPR010730">
    <property type="entry name" value="HET"/>
</dbReference>
<dbReference type="HOGENOM" id="CLU_002639_4_4_1"/>
<dbReference type="STRING" id="1182544.W9WF87"/>
<dbReference type="AlphaFoldDB" id="W9WF87"/>
<comment type="caution">
    <text evidence="3">The sequence shown here is derived from an EMBL/GenBank/DDBJ whole genome shotgun (WGS) entry which is preliminary data.</text>
</comment>
<evidence type="ECO:0000313" key="4">
    <source>
        <dbReference type="Proteomes" id="UP000019473"/>
    </source>
</evidence>
<dbReference type="PANTHER" id="PTHR33112">
    <property type="entry name" value="DOMAIN PROTEIN, PUTATIVE-RELATED"/>
    <property type="match status" value="1"/>
</dbReference>
<sequence length="777" mass="88420">MNAPTVRKLSKRGTSSTSPDDGDSGRRSKRPRFVTDLTSPLCEVCQRLDLDKKFERAHEAYRRVRAGLLSSSEDLYKASDGSWYYDDAILAHRFDDSLSKPSDCPLCEFFRSLRVQPDSHKRYKLLAFRCSDSWLFKAGWLHESNGVKYEHDKDGVFMAVVPDLDPIPLCGYRENWLDHDIPATGAIYRLRPDEDSQSAEEKYILRARGVGEEPNLDGARQWLNEPPVVEEKPWGTTYLALSYVWGSTPEDLTDWPETVLDAVAVTKQLGFDYLWVDRLCINQTDADEMAYLISRMTTIYEAAELTIVAAAGSGASHGLPGVRSKPRRPQPKYYLDSGSVLLSMLRDPRRDILESTYWSRGWTYQEGVLSNRRLVFTDEQIYWECRGMAAQESIDVVFYHVPATEAEDNSEFVMADFMLSGIFKGDAYSGSRGGAVDSLVTQDEGHRLAYGFPTQEEVTVRAQLRGLNEHTREYSKRQLTRDEDSLFALQGIFGLYAQTRQLYLLHGLPVWLDDIVQGRSGAQITFALSVSSWYHRTSSDLLMYVSEACRRKTNLPSWTWAGWVGTVSWRAPPNLEHCAYMSDLLNAESLKLLWAADISLYGSDHARPIHLQETSSAARLVSEPPPTLIEIKNPLLLNSFQRVEQVKKQWYWTQAIGRPGRQKAKAQEISWDAKWYRIGGRLSCVGMSVAMTEREWAAKHVCGELVSVLMFAGQYLVNEHGTARFLTLRKVPLSSPERWERVGTLYLVIPFNARCRDVQELLAKIPAGRQQRTYMVQ</sequence>
<dbReference type="VEuPathDB" id="FungiDB:A1O7_07531"/>
<feature type="region of interest" description="Disordered" evidence="1">
    <location>
        <begin position="1"/>
        <end position="31"/>
    </location>
</feature>
<dbReference type="EMBL" id="AMGW01000005">
    <property type="protein sequence ID" value="EXJ57184.1"/>
    <property type="molecule type" value="Genomic_DNA"/>
</dbReference>
<evidence type="ECO:0000256" key="1">
    <source>
        <dbReference type="SAM" id="MobiDB-lite"/>
    </source>
</evidence>
<dbReference type="eggNOG" id="ENOG502SI8B">
    <property type="taxonomic scope" value="Eukaryota"/>
</dbReference>
<dbReference type="OrthoDB" id="2690153at2759"/>